<organism evidence="1 2">
    <name type="scientific">Phytophthora megakarya</name>
    <dbReference type="NCBI Taxonomy" id="4795"/>
    <lineage>
        <taxon>Eukaryota</taxon>
        <taxon>Sar</taxon>
        <taxon>Stramenopiles</taxon>
        <taxon>Oomycota</taxon>
        <taxon>Peronosporomycetes</taxon>
        <taxon>Peronosporales</taxon>
        <taxon>Peronosporaceae</taxon>
        <taxon>Phytophthora</taxon>
    </lineage>
</organism>
<keyword evidence="2" id="KW-1185">Reference proteome</keyword>
<protein>
    <submittedName>
        <fullName evidence="1">Sulfatase</fullName>
    </submittedName>
</protein>
<accession>A0A225WTP2</accession>
<sequence>WGRIFRTYSTRLKADFEQYGVGRSLKPKIKLLNGFNNPTREMSVVRGHERLRYNKVTESMLLHNADTDHDMHIDLFPELTAEAEW</sequence>
<evidence type="ECO:0000313" key="2">
    <source>
        <dbReference type="Proteomes" id="UP000198211"/>
    </source>
</evidence>
<dbReference type="OrthoDB" id="96314at2759"/>
<dbReference type="Proteomes" id="UP000198211">
    <property type="component" value="Unassembled WGS sequence"/>
</dbReference>
<gene>
    <name evidence="1" type="ORF">PHMEG_0004508</name>
</gene>
<evidence type="ECO:0000313" key="1">
    <source>
        <dbReference type="EMBL" id="OWZ21014.1"/>
    </source>
</evidence>
<dbReference type="EMBL" id="NBNE01000267">
    <property type="protein sequence ID" value="OWZ21014.1"/>
    <property type="molecule type" value="Genomic_DNA"/>
</dbReference>
<proteinExistence type="predicted"/>
<dbReference type="AlphaFoldDB" id="A0A225WTP2"/>
<feature type="non-terminal residue" evidence="1">
    <location>
        <position position="1"/>
    </location>
</feature>
<reference evidence="2" key="1">
    <citation type="submission" date="2017-03" db="EMBL/GenBank/DDBJ databases">
        <title>Phytopthora megakarya and P. palmivora, two closely related causual agents of cacao black pod achieved similar genome size and gene model numbers by different mechanisms.</title>
        <authorList>
            <person name="Ali S."/>
            <person name="Shao J."/>
            <person name="Larry D.J."/>
            <person name="Kronmiller B."/>
            <person name="Shen D."/>
            <person name="Strem M.D."/>
            <person name="Melnick R.L."/>
            <person name="Guiltinan M.J."/>
            <person name="Tyler B.M."/>
            <person name="Meinhardt L.W."/>
            <person name="Bailey B.A."/>
        </authorList>
    </citation>
    <scope>NUCLEOTIDE SEQUENCE [LARGE SCALE GENOMIC DNA]</scope>
    <source>
        <strain evidence="2">zdho120</strain>
    </source>
</reference>
<comment type="caution">
    <text evidence="1">The sequence shown here is derived from an EMBL/GenBank/DDBJ whole genome shotgun (WGS) entry which is preliminary data.</text>
</comment>
<dbReference type="STRING" id="4795.A0A225WTP2"/>
<name>A0A225WTP2_9STRA</name>